<evidence type="ECO:0000256" key="3">
    <source>
        <dbReference type="ARBA" id="ARBA00022989"/>
    </source>
</evidence>
<keyword evidence="4 5" id="KW-0472">Membrane</keyword>
<dbReference type="InterPro" id="IPR027359">
    <property type="entry name" value="Volt_channel_dom_sf"/>
</dbReference>
<dbReference type="InterPro" id="IPR005821">
    <property type="entry name" value="Ion_trans_dom"/>
</dbReference>
<dbReference type="GeneID" id="101710719"/>
<feature type="transmembrane region" description="Helical" evidence="5">
    <location>
        <begin position="173"/>
        <end position="192"/>
    </location>
</feature>
<keyword evidence="2 5" id="KW-0812">Transmembrane</keyword>
<keyword evidence="3 5" id="KW-1133">Transmembrane helix</keyword>
<dbReference type="RefSeq" id="XP_021116940.1">
    <property type="nucleotide sequence ID" value="XM_021261281.1"/>
</dbReference>
<evidence type="ECO:0000259" key="6">
    <source>
        <dbReference type="Pfam" id="PF00520"/>
    </source>
</evidence>
<evidence type="ECO:0000313" key="8">
    <source>
        <dbReference type="RefSeq" id="XP_021116940.1"/>
    </source>
</evidence>
<proteinExistence type="predicted"/>
<reference evidence="8" key="1">
    <citation type="submission" date="2025-08" db="UniProtKB">
        <authorList>
            <consortium name="RefSeq"/>
        </authorList>
    </citation>
    <scope>IDENTIFICATION</scope>
</reference>
<feature type="transmembrane region" description="Helical" evidence="5">
    <location>
        <begin position="237"/>
        <end position="257"/>
    </location>
</feature>
<dbReference type="Pfam" id="PF00520">
    <property type="entry name" value="Ion_trans"/>
    <property type="match status" value="1"/>
</dbReference>
<dbReference type="CTD" id="117155"/>
<organism evidence="7 8">
    <name type="scientific">Heterocephalus glaber</name>
    <name type="common">Naked mole rat</name>
    <dbReference type="NCBI Taxonomy" id="10181"/>
    <lineage>
        <taxon>Eukaryota</taxon>
        <taxon>Metazoa</taxon>
        <taxon>Chordata</taxon>
        <taxon>Craniata</taxon>
        <taxon>Vertebrata</taxon>
        <taxon>Euteleostomi</taxon>
        <taxon>Mammalia</taxon>
        <taxon>Eutheria</taxon>
        <taxon>Euarchontoglires</taxon>
        <taxon>Glires</taxon>
        <taxon>Rodentia</taxon>
        <taxon>Hystricomorpha</taxon>
        <taxon>Bathyergidae</taxon>
        <taxon>Heterocephalus</taxon>
    </lineage>
</organism>
<feature type="transmembrane region" description="Helical" evidence="5">
    <location>
        <begin position="103"/>
        <end position="122"/>
    </location>
</feature>
<dbReference type="InterPro" id="IPR028747">
    <property type="entry name" value="CatSper2"/>
</dbReference>
<dbReference type="GO" id="GO:0030317">
    <property type="term" value="P:flagellated sperm motility"/>
    <property type="evidence" value="ECO:0007669"/>
    <property type="project" value="InterPro"/>
</dbReference>
<evidence type="ECO:0000256" key="5">
    <source>
        <dbReference type="SAM" id="Phobius"/>
    </source>
</evidence>
<dbReference type="GO" id="GO:0048240">
    <property type="term" value="P:sperm capacitation"/>
    <property type="evidence" value="ECO:0007669"/>
    <property type="project" value="TreeGrafter"/>
</dbReference>
<evidence type="ECO:0000256" key="4">
    <source>
        <dbReference type="ARBA" id="ARBA00023136"/>
    </source>
</evidence>
<accession>A0AAX6T5T8</accession>
<dbReference type="PANTHER" id="PTHR46923:SF1">
    <property type="entry name" value="CATION CHANNEL SPERM-ASSOCIATED PROTEIN 2"/>
    <property type="match status" value="1"/>
</dbReference>
<dbReference type="GO" id="GO:0009566">
    <property type="term" value="P:fertilization"/>
    <property type="evidence" value="ECO:0007669"/>
    <property type="project" value="TreeGrafter"/>
</dbReference>
<dbReference type="PANTHER" id="PTHR46923">
    <property type="entry name" value="CATION CHANNEL SPERM-ASSOCIATED PROTEIN 2"/>
    <property type="match status" value="1"/>
</dbReference>
<evidence type="ECO:0000256" key="1">
    <source>
        <dbReference type="ARBA" id="ARBA00004141"/>
    </source>
</evidence>
<dbReference type="AlphaFoldDB" id="A0AAX6T5T8"/>
<keyword evidence="7" id="KW-1185">Reference proteome</keyword>
<comment type="subcellular location">
    <subcellularLocation>
        <location evidence="1">Membrane</location>
        <topology evidence="1">Multi-pass membrane protein</topology>
    </subcellularLocation>
</comment>
<evidence type="ECO:0000313" key="7">
    <source>
        <dbReference type="Proteomes" id="UP000694906"/>
    </source>
</evidence>
<dbReference type="Gene3D" id="1.20.120.350">
    <property type="entry name" value="Voltage-gated potassium channels. Chain C"/>
    <property type="match status" value="1"/>
</dbReference>
<name>A0AAX6T5T8_HETGA</name>
<dbReference type="Proteomes" id="UP000694906">
    <property type="component" value="Unplaced"/>
</dbReference>
<feature type="transmembrane region" description="Helical" evidence="5">
    <location>
        <begin position="142"/>
        <end position="161"/>
    </location>
</feature>
<dbReference type="GO" id="GO:0036128">
    <property type="term" value="C:CatSper complex"/>
    <property type="evidence" value="ECO:0007669"/>
    <property type="project" value="InterPro"/>
</dbReference>
<gene>
    <name evidence="8" type="primary">Catsper2</name>
</gene>
<protein>
    <submittedName>
        <fullName evidence="8">Cation channel sperm-associated protein 2 isoform X3</fullName>
    </submittedName>
</protein>
<sequence>MDHHARHMHLPRADAIRSRRIDLELFQASGQPVPLFTTREILDPSLQKPLRLRDQHQQVRFSTKARHLGRVSHAQRLLCRFHVRHSPWPPLSLWAEWVLEHPWFKNLITFLIILNAIVRMITIELLDSTNNSLWPLKLSLEVAVWFILPVFTVEILLKWVASFSLFWKNAWNVFDFTVTLLPLLYEILVLGGVTGHPVWLELLSICSVMRCFQLYAQFHQVRVIILALVRTFKSIRFHFMLLLLLVYIFAVAGVYFFKDYTRSTRQDLVYKEAFLRQNLSFTTLRSSHSKINPREVRRHRMSLDFQEASSEKEFKNSAVEKDLTVSSKLTKESLIKREESSSSSTTSSSSEYGDQLDWENLVHQNLPELLEMDRDEYTLWPRNLLLRYLELLEELQYNLEERKELQQLAAQALMNFQDR</sequence>
<dbReference type="GO" id="GO:0005227">
    <property type="term" value="F:calcium-activated cation channel activity"/>
    <property type="evidence" value="ECO:0007669"/>
    <property type="project" value="InterPro"/>
</dbReference>
<dbReference type="SUPFAM" id="SSF81324">
    <property type="entry name" value="Voltage-gated potassium channels"/>
    <property type="match status" value="1"/>
</dbReference>
<feature type="domain" description="Ion transport" evidence="6">
    <location>
        <begin position="101"/>
        <end position="278"/>
    </location>
</feature>
<evidence type="ECO:0000256" key="2">
    <source>
        <dbReference type="ARBA" id="ARBA00022692"/>
    </source>
</evidence>